<dbReference type="Proteomes" id="UP000005640">
    <property type="component" value="Chromosome 15"/>
</dbReference>
<dbReference type="EMBL" id="KF456081">
    <property type="status" value="NOT_ANNOTATED_CDS"/>
    <property type="molecule type" value="Genomic_DNA"/>
</dbReference>
<dbReference type="Ensembl" id="ENST00000559931.5">
    <property type="protein sequence ID" value="ENSP00000453446.1"/>
    <property type="gene ID" value="ENSG00000137834.15"/>
</dbReference>
<dbReference type="HGNC" id="HGNC:6772">
    <property type="gene designation" value="SMAD6"/>
</dbReference>
<gene>
    <name evidence="2" type="primary">SMAD6</name>
</gene>
<feature type="non-terminal residue" evidence="2">
    <location>
        <position position="1"/>
    </location>
</feature>
<dbReference type="OpenTargets" id="ENSG00000137834"/>
<sequence>PPPYSRLSPRDEYKPLDLSDSTLSYTETEATNSLITAPGEFSADAGIGSRGNRGLESSVPCS</sequence>
<organism evidence="2 3">
    <name type="scientific">Homo sapiens</name>
    <name type="common">Human</name>
    <dbReference type="NCBI Taxonomy" id="9606"/>
    <lineage>
        <taxon>Eukaryota</taxon>
        <taxon>Metazoa</taxon>
        <taxon>Chordata</taxon>
        <taxon>Craniata</taxon>
        <taxon>Vertebrata</taxon>
        <taxon>Euteleostomi</taxon>
        <taxon>Mammalia</taxon>
        <taxon>Eutheria</taxon>
        <taxon>Euarchontoglires</taxon>
        <taxon>Primates</taxon>
        <taxon>Haplorrhini</taxon>
        <taxon>Catarrhini</taxon>
        <taxon>Hominidae</taxon>
        <taxon>Homo</taxon>
    </lineage>
</organism>
<dbReference type="GeneTree" id="ENSGT00940000158146"/>
<evidence type="ECO:0000313" key="2">
    <source>
        <dbReference type="Ensembl" id="ENSP00000453446.1"/>
    </source>
</evidence>
<dbReference type="VEuPathDB" id="HostDB:ENSG00000137834"/>
<dbReference type="AlphaFoldDB" id="H0YM33"/>
<dbReference type="EMBL" id="AC110048">
    <property type="status" value="NOT_ANNOTATED_CDS"/>
    <property type="molecule type" value="Genomic_DNA"/>
</dbReference>
<dbReference type="HOGENOM" id="CLU_3037609_0_0_1"/>
<reference evidence="2 3" key="2">
    <citation type="journal article" date="2004" name="Nature">
        <title>Finishing the euchromatic sequence of the human genome.</title>
        <authorList>
            <consortium name="International Human Genome Sequencing Consortium"/>
        </authorList>
    </citation>
    <scope>NUCLEOTIDE SEQUENCE [LARGE SCALE GENOMIC DNA]</scope>
</reference>
<evidence type="ECO:0000313" key="3">
    <source>
        <dbReference type="Proteomes" id="UP000005640"/>
    </source>
</evidence>
<dbReference type="Bgee" id="ENSG00000137834">
    <property type="expression patterns" value="Expressed in right lung and 201 other cell types or tissues"/>
</dbReference>
<dbReference type="ChiTaRS" id="SMAD6">
    <property type="organism name" value="human"/>
</dbReference>
<feature type="region of interest" description="Disordered" evidence="1">
    <location>
        <begin position="36"/>
        <end position="62"/>
    </location>
</feature>
<keyword evidence="3" id="KW-1185">Reference proteome</keyword>
<reference evidence="2" key="5">
    <citation type="submission" date="2025-09" db="UniProtKB">
        <authorList>
            <consortium name="Ensembl"/>
        </authorList>
    </citation>
    <scope>IDENTIFICATION</scope>
</reference>
<dbReference type="ExpressionAtlas" id="H0YM33">
    <property type="expression patterns" value="baseline and differential"/>
</dbReference>
<dbReference type="Ensembl" id="ENST00000559931.5">
    <property type="protein sequence ID" value="ENSP00000453446.1"/>
    <property type="gene ID" value="ENSG00000137834.16"/>
</dbReference>
<name>H0YM33_HUMAN</name>
<proteinExistence type="predicted"/>
<reference evidence="2" key="4">
    <citation type="submission" date="2025-08" db="UniProtKB">
        <authorList>
            <consortium name="Ensembl"/>
        </authorList>
    </citation>
    <scope>IDENTIFICATION</scope>
</reference>
<dbReference type="OrthoDB" id="5946219at2759"/>
<evidence type="ECO:0000256" key="1">
    <source>
        <dbReference type="SAM" id="MobiDB-lite"/>
    </source>
</evidence>
<dbReference type="UCSC" id="uc059koj.1">
    <property type="organism name" value="human"/>
</dbReference>
<reference evidence="2 3" key="1">
    <citation type="journal article" date="2001" name="Nature">
        <title>Initial sequencing and analysis of the human genome.</title>
        <authorList>
            <consortium name="International Human Genome Sequencing Consortium"/>
            <person name="Lander E.S."/>
            <person name="Linton L.M."/>
            <person name="Birren B."/>
            <person name="Nusbaum C."/>
            <person name="Zody M.C."/>
            <person name="Baldwin J."/>
            <person name="Devon K."/>
            <person name="Dewar K."/>
            <person name="Doyle M."/>
            <person name="FitzHugh W."/>
            <person name="Funke R."/>
            <person name="Gage D."/>
            <person name="Harris K."/>
            <person name="Heaford A."/>
            <person name="Howland J."/>
            <person name="Kann L."/>
            <person name="Lehoczky J."/>
            <person name="LeVine R."/>
            <person name="McEwan P."/>
            <person name="McKernan K."/>
            <person name="Meldrim J."/>
            <person name="Mesirov J.P."/>
            <person name="Miranda C."/>
            <person name="Morris W."/>
            <person name="Naylor J."/>
            <person name="Raymond C."/>
            <person name="Rosetti M."/>
            <person name="Santos R."/>
            <person name="Sheridan A."/>
            <person name="Sougnez C."/>
            <person name="Stange-Thomann N."/>
            <person name="Stojanovic N."/>
            <person name="Subramanian A."/>
            <person name="Wyman D."/>
            <person name="Rogers J."/>
            <person name="Sulston J."/>
            <person name="Ainscough R."/>
            <person name="Beck S."/>
            <person name="Bentley D."/>
            <person name="Burton J."/>
            <person name="Clee C."/>
            <person name="Carter N."/>
            <person name="Coulson A."/>
            <person name="Deadman R."/>
            <person name="Deloukas P."/>
            <person name="Dunham A."/>
            <person name="Dunham I."/>
            <person name="Durbin R."/>
            <person name="French L."/>
            <person name="Grafham D."/>
            <person name="Gregory S."/>
            <person name="Hubbard T."/>
            <person name="Humphray S."/>
            <person name="Hunt A."/>
            <person name="Jones M."/>
            <person name="Lloyd C."/>
            <person name="McMurray A."/>
            <person name="Matthews L."/>
            <person name="Mercer S."/>
            <person name="Milne S."/>
            <person name="Mullikin J.C."/>
            <person name="Mungall A."/>
            <person name="Plumb R."/>
            <person name="Ross M."/>
            <person name="Shownkeen R."/>
            <person name="Sims S."/>
            <person name="Waterston R.H."/>
            <person name="Wilson R.K."/>
            <person name="Hillier L.W."/>
            <person name="McPherson J.D."/>
            <person name="Marra M.A."/>
            <person name="Mardis E.R."/>
            <person name="Fulton L.A."/>
            <person name="Chinwalla A.T."/>
            <person name="Pepin K.H."/>
            <person name="Gish W.R."/>
            <person name="Chissoe S.L."/>
            <person name="Wendl M.C."/>
            <person name="Delehaunty K.D."/>
            <person name="Miner T.L."/>
            <person name="Delehaunty A."/>
            <person name="Kramer J.B."/>
            <person name="Cook L.L."/>
            <person name="Fulton R.S."/>
            <person name="Johnson D.L."/>
            <person name="Minx P.J."/>
            <person name="Clifton S.W."/>
            <person name="Hawkins T."/>
            <person name="Branscomb E."/>
            <person name="Predki P."/>
            <person name="Richardson P."/>
            <person name="Wenning S."/>
            <person name="Slezak T."/>
            <person name="Doggett N."/>
            <person name="Cheng J.F."/>
            <person name="Olsen A."/>
            <person name="Lucas S."/>
            <person name="Elkin C."/>
            <person name="Uberbacher E."/>
            <person name="Frazier M."/>
            <person name="Gibbs R.A."/>
            <person name="Muzny D.M."/>
            <person name="Scherer S.E."/>
            <person name="Bouck J.B."/>
            <person name="Sodergren E.J."/>
            <person name="Worley K.C."/>
            <person name="Rives C.M."/>
            <person name="Gorrell J.H."/>
            <person name="Metzker M.L."/>
            <person name="Naylor S.L."/>
            <person name="Kucherlapati R.S."/>
            <person name="Nelson D.L."/>
            <person name="Weinstock G.M."/>
            <person name="Sakaki Y."/>
            <person name="Fujiyama A."/>
            <person name="Hattori M."/>
            <person name="Yada T."/>
            <person name="Toyoda A."/>
            <person name="Itoh T."/>
            <person name="Kawagoe C."/>
            <person name="Watanabe H."/>
            <person name="Totoki Y."/>
            <person name="Taylor T."/>
            <person name="Weissenbach J."/>
            <person name="Heilig R."/>
            <person name="Saurin W."/>
            <person name="Artiguenave F."/>
            <person name="Brottier P."/>
            <person name="Bruls T."/>
            <person name="Pelletier E."/>
            <person name="Robert C."/>
            <person name="Wincker P."/>
            <person name="Smith D.R."/>
            <person name="Doucette-Stamm L."/>
            <person name="Rubenfield M."/>
            <person name="Weinstock K."/>
            <person name="Lee H.M."/>
            <person name="Dubois J."/>
            <person name="Rosenthal A."/>
            <person name="Platzer M."/>
            <person name="Nyakatura G."/>
            <person name="Taudien S."/>
            <person name="Rump A."/>
            <person name="Yang H."/>
            <person name="Yu J."/>
            <person name="Wang J."/>
            <person name="Huang G."/>
            <person name="Gu J."/>
            <person name="Hood L."/>
            <person name="Rowen L."/>
            <person name="Madan A."/>
            <person name="Qin S."/>
            <person name="Davis R.W."/>
            <person name="Federspiel N.A."/>
            <person name="Abola A.P."/>
            <person name="Proctor M.J."/>
            <person name="Myers R.M."/>
            <person name="Schmutz J."/>
            <person name="Dickson M."/>
            <person name="Grimwood J."/>
            <person name="Cox D.R."/>
            <person name="Olson M.V."/>
            <person name="Kaul R."/>
            <person name="Raymond C."/>
            <person name="Shimizu N."/>
            <person name="Kawasaki K."/>
            <person name="Minoshima S."/>
            <person name="Evans G.A."/>
            <person name="Athanasiou M."/>
            <person name="Schultz R."/>
            <person name="Roe B.A."/>
            <person name="Chen F."/>
            <person name="Pan H."/>
            <person name="Ramser J."/>
            <person name="Lehrach H."/>
            <person name="Reinhardt R."/>
            <person name="McCombie W.R."/>
            <person name="de la Bastide M."/>
            <person name="Dedhia N."/>
            <person name="Blocker H."/>
            <person name="Hornischer K."/>
            <person name="Nordsiek G."/>
            <person name="Agarwala R."/>
            <person name="Aravind L."/>
            <person name="Bailey J.A."/>
            <person name="Bateman A."/>
            <person name="Batzoglou S."/>
            <person name="Birney E."/>
            <person name="Bork P."/>
            <person name="Brown D.G."/>
            <person name="Burge C.B."/>
            <person name="Cerutti L."/>
            <person name="Chen H.C."/>
            <person name="Church D."/>
            <person name="Clamp M."/>
            <person name="Copley R.R."/>
            <person name="Doerks T."/>
            <person name="Eddy S.R."/>
            <person name="Eichler E.E."/>
            <person name="Furey T.S."/>
            <person name="Galagan J."/>
            <person name="Gilbert J.G."/>
            <person name="Harmon C."/>
            <person name="Hayashizaki Y."/>
            <person name="Haussler D."/>
            <person name="Hermjakob H."/>
            <person name="Hokamp K."/>
            <person name="Jang W."/>
            <person name="Johnson L.S."/>
            <person name="Jones T.A."/>
            <person name="Kasif S."/>
            <person name="Kaspryzk A."/>
            <person name="Kennedy S."/>
            <person name="Kent W.J."/>
            <person name="Kitts P."/>
            <person name="Koonin E.V."/>
            <person name="Korf I."/>
            <person name="Kulp D."/>
            <person name="Lancet D."/>
            <person name="Lowe T.M."/>
            <person name="McLysaght A."/>
            <person name="Mikkelsen T."/>
            <person name="Moran J.V."/>
            <person name="Mulder N."/>
            <person name="Pollara V.J."/>
            <person name="Ponting C.P."/>
            <person name="Schuler G."/>
            <person name="Schultz J."/>
            <person name="Slater G."/>
            <person name="Smit A.F."/>
            <person name="Stupka E."/>
            <person name="Szustakowski J."/>
            <person name="Thierry-Mieg D."/>
            <person name="Thierry-Mieg J."/>
            <person name="Wagner L."/>
            <person name="Wallis J."/>
            <person name="Wheeler R."/>
            <person name="Williams A."/>
            <person name="Wolf Y.I."/>
            <person name="Wolfe K.H."/>
            <person name="Yang S.P."/>
            <person name="Yeh R.F."/>
            <person name="Collins F."/>
            <person name="Guyer M.S."/>
            <person name="Peterson J."/>
            <person name="Felsenfeld A."/>
            <person name="Wetterstrand K.A."/>
            <person name="Patrinos A."/>
            <person name="Morgan M.J."/>
            <person name="de Jong P."/>
            <person name="Catanese J.J."/>
            <person name="Osoegawa K."/>
            <person name="Shizuya H."/>
            <person name="Choi S."/>
            <person name="Chen Y.J."/>
        </authorList>
    </citation>
    <scope>NUCLEOTIDE SEQUENCE [LARGE SCALE GENOMIC DNA]</scope>
</reference>
<dbReference type="EMBL" id="AC013564">
    <property type="status" value="NOT_ANNOTATED_CDS"/>
    <property type="molecule type" value="Genomic_DNA"/>
</dbReference>
<accession>H0YM33</accession>
<protein>
    <submittedName>
        <fullName evidence="2">SMAD family member 6</fullName>
    </submittedName>
</protein>
<reference evidence="2 3" key="3">
    <citation type="journal article" date="2006" name="Nature">
        <title>Analysis of the DNA sequence and duplication history of human chromosome 15.</title>
        <authorList>
            <person name="Zody M.C."/>
            <person name="Garber M."/>
            <person name="Sharpe T."/>
            <person name="Young S.K."/>
            <person name="Rowen L."/>
            <person name="O'Neill K."/>
            <person name="Whittaker C.A."/>
            <person name="Kamal M."/>
            <person name="Chang J.L."/>
            <person name="Cuomo C.A."/>
            <person name="Dewar K."/>
            <person name="FitzGerald M.G."/>
            <person name="Kodira C.D."/>
            <person name="Madan A."/>
            <person name="Qin S."/>
            <person name="Yang X."/>
            <person name="Abbasi N."/>
            <person name="Abouelleil A."/>
            <person name="Arachchi H.M."/>
            <person name="Baradarani L."/>
            <person name="Birditt B."/>
            <person name="Bloom S."/>
            <person name="Bloom T."/>
            <person name="Borowsky M.L."/>
            <person name="Burke J."/>
            <person name="Butler J."/>
            <person name="Cook A."/>
            <person name="DeArellano K."/>
            <person name="DeCaprio D."/>
            <person name="Dorris L.III."/>
            <person name="Dors M."/>
            <person name="Eichler E.E."/>
            <person name="Engels R."/>
            <person name="Fahey J."/>
            <person name="Fleetwood P."/>
            <person name="Friedman C."/>
            <person name="Gearin G."/>
            <person name="Hall J.L."/>
            <person name="Hensley G."/>
            <person name="Johnson E."/>
            <person name="Jones C."/>
            <person name="Kamat A."/>
            <person name="Kaur A."/>
            <person name="Locke D.P."/>
            <person name="Madan A."/>
            <person name="Munson G."/>
            <person name="Jaffe D.B."/>
            <person name="Lui A."/>
            <person name="Macdonald P."/>
            <person name="Mauceli E."/>
            <person name="Naylor J.W."/>
            <person name="Nesbitt R."/>
            <person name="Nicol R."/>
            <person name="O'Leary S.B."/>
            <person name="Ratcliffe A."/>
            <person name="Rounsley S."/>
            <person name="She X."/>
            <person name="Sneddon K.M."/>
            <person name="Stewart S."/>
            <person name="Sougnez C."/>
            <person name="Stone S.M."/>
            <person name="Topham K."/>
            <person name="Vincent D."/>
            <person name="Wang S."/>
            <person name="Zimmer A.R."/>
            <person name="Birren B.W."/>
            <person name="Hood L."/>
            <person name="Lander E.S."/>
            <person name="Nusbaum C."/>
        </authorList>
    </citation>
    <scope>NUCLEOTIDE SEQUENCE [LARGE SCALE GENOMIC DNA]</scope>
</reference>